<sequence length="89" mass="10244">MAMPLQAYSAGPHKQIFSSMEYLITSVFHSRLKQRYLLISIPSPLHRLLIRFLKNPILPSPNSHLKNTQMVAISCFLRLWHSSPSSNVR</sequence>
<dbReference type="EMBL" id="JABFAB010000007">
    <property type="protein sequence ID" value="MBA0653838.1"/>
    <property type="molecule type" value="Genomic_DNA"/>
</dbReference>
<protein>
    <submittedName>
        <fullName evidence="1">Uncharacterized protein</fullName>
    </submittedName>
</protein>
<organism evidence="1 2">
    <name type="scientific">Gossypium klotzschianum</name>
    <dbReference type="NCBI Taxonomy" id="34286"/>
    <lineage>
        <taxon>Eukaryota</taxon>
        <taxon>Viridiplantae</taxon>
        <taxon>Streptophyta</taxon>
        <taxon>Embryophyta</taxon>
        <taxon>Tracheophyta</taxon>
        <taxon>Spermatophyta</taxon>
        <taxon>Magnoliopsida</taxon>
        <taxon>eudicotyledons</taxon>
        <taxon>Gunneridae</taxon>
        <taxon>Pentapetalae</taxon>
        <taxon>rosids</taxon>
        <taxon>malvids</taxon>
        <taxon>Malvales</taxon>
        <taxon>Malvaceae</taxon>
        <taxon>Malvoideae</taxon>
        <taxon>Gossypium</taxon>
    </lineage>
</organism>
<accession>A0A7J8UTJ3</accession>
<proteinExistence type="predicted"/>
<gene>
    <name evidence="1" type="ORF">Goklo_020954</name>
</gene>
<name>A0A7J8UTJ3_9ROSI</name>
<dbReference type="AlphaFoldDB" id="A0A7J8UTJ3"/>
<keyword evidence="2" id="KW-1185">Reference proteome</keyword>
<evidence type="ECO:0000313" key="1">
    <source>
        <dbReference type="EMBL" id="MBA0653838.1"/>
    </source>
</evidence>
<comment type="caution">
    <text evidence="1">The sequence shown here is derived from an EMBL/GenBank/DDBJ whole genome shotgun (WGS) entry which is preliminary data.</text>
</comment>
<evidence type="ECO:0000313" key="2">
    <source>
        <dbReference type="Proteomes" id="UP000593573"/>
    </source>
</evidence>
<reference evidence="1 2" key="1">
    <citation type="journal article" date="2019" name="Genome Biol. Evol.">
        <title>Insights into the evolution of the New World diploid cottons (Gossypium, subgenus Houzingenia) based on genome sequencing.</title>
        <authorList>
            <person name="Grover C.E."/>
            <person name="Arick M.A. 2nd"/>
            <person name="Thrash A."/>
            <person name="Conover J.L."/>
            <person name="Sanders W.S."/>
            <person name="Peterson D.G."/>
            <person name="Frelichowski J.E."/>
            <person name="Scheffler J.A."/>
            <person name="Scheffler B.E."/>
            <person name="Wendel J.F."/>
        </authorList>
    </citation>
    <scope>NUCLEOTIDE SEQUENCE [LARGE SCALE GENOMIC DNA]</scope>
    <source>
        <strain evidence="1">57</strain>
        <tissue evidence="1">Leaf</tissue>
    </source>
</reference>
<dbReference type="Proteomes" id="UP000593573">
    <property type="component" value="Unassembled WGS sequence"/>
</dbReference>